<sequence>MSPHGTATWITAPHRSYKRDDSASSAFFIPDRWVCWVEDRLTLGSSPLISYAPKSDSSPWTAGYALQTDGYDQTLHATTTSNSTISFNVSSTSLTLLISTFDSCAATVAINTSAPVPACASNSTGQDVPWSVSLPFGTHVVTWSSGPVASGEKVIFWGIKGSRPSPSGTNVTFDDTYLASDVASFEYKGDWTHLGSGAGMQTSLSEAGNLSNDFNKTLAITQKKGASVTFSGSGPDYGGAQISLNGQVVAPFMNLTSPWSMAYELLWFTTNLDASQTSNITMTNLDDKKMALDVVVLTAEGDVLSKLNPSHRHSSFISTTKGKLIVSLVPALVLLLAAIIVWYFIRRRRHPSLGRRNSRESSMSLKESSGKGEKKRGWGWGSESGKSNQSGRSSPETEVDDATFFSYLEGKSQRMSDKWYSSPTTSSPVISNYTAKSGISPGTALETVSESIRSGITLRSPFPETAREGEGRIMSVSENDYATTRYGNSRRGTALPAYTYTPEGTSMSHYTSSDSGNSGARSGTSGSPSTTSPSSRYLTIEEEKVVQLRIVQNVSSFTPPPPVGPSSPPPQLSPIATEGANGGYEQPERTSTIAPSDIISVFGAAPGSERRMSIMTDRTSRHSAWYSRPGSGEFVPPIPTSLPYLGRDSAGSGSIPEPFRLKINTNLVNNPHESSYMTPSALATSSGSNTITPGSSSTKPGSSTSKSTTPHAFNLPHLRGQSIFPPSAYNQPSFGSSSSPGLSPKGSSTSEAGSSGRSQHKRALSNHSQFTVRSAARPDSEVIPFEHFISGLDAATERKEQEKAMAELEKAKQERAARERTISKS</sequence>
<keyword evidence="4" id="KW-1185">Reference proteome</keyword>
<dbReference type="AlphaFoldDB" id="A0AAJ8M1T7"/>
<proteinExistence type="predicted"/>
<reference evidence="3" key="2">
    <citation type="journal article" date="2022" name="Elife">
        <title>Obligate sexual reproduction of a homothallic fungus closely related to the Cryptococcus pathogenic species complex.</title>
        <authorList>
            <person name="Passer A.R."/>
            <person name="Clancey S.A."/>
            <person name="Shea T."/>
            <person name="David-Palma M."/>
            <person name="Averette A.F."/>
            <person name="Boekhout T."/>
            <person name="Porcel B.M."/>
            <person name="Nowrousian M."/>
            <person name="Cuomo C.A."/>
            <person name="Sun S."/>
            <person name="Heitman J."/>
            <person name="Coelho M.A."/>
        </authorList>
    </citation>
    <scope>NUCLEOTIDE SEQUENCE</scope>
    <source>
        <strain evidence="3">CBS 7841</strain>
    </source>
</reference>
<keyword evidence="2" id="KW-1133">Transmembrane helix</keyword>
<dbReference type="RefSeq" id="XP_066068721.1">
    <property type="nucleotide sequence ID" value="XM_066212624.1"/>
</dbReference>
<feature type="compositionally biased region" description="Low complexity" evidence="1">
    <location>
        <begin position="732"/>
        <end position="757"/>
    </location>
</feature>
<gene>
    <name evidence="3" type="ORF">L203_103220</name>
</gene>
<feature type="region of interest" description="Disordered" evidence="1">
    <location>
        <begin position="556"/>
        <end position="589"/>
    </location>
</feature>
<feature type="region of interest" description="Disordered" evidence="1">
    <location>
        <begin position="799"/>
        <end position="825"/>
    </location>
</feature>
<keyword evidence="2" id="KW-0472">Membrane</keyword>
<accession>A0AAJ8M1T7</accession>
<keyword evidence="2" id="KW-0812">Transmembrane</keyword>
<dbReference type="KEGG" id="cdep:91087431"/>
<feature type="compositionally biased region" description="Low complexity" evidence="1">
    <location>
        <begin position="692"/>
        <end position="710"/>
    </location>
</feature>
<feature type="region of interest" description="Disordered" evidence="1">
    <location>
        <begin position="484"/>
        <end position="538"/>
    </location>
</feature>
<feature type="compositionally biased region" description="Pro residues" evidence="1">
    <location>
        <begin position="558"/>
        <end position="572"/>
    </location>
</feature>
<evidence type="ECO:0000313" key="3">
    <source>
        <dbReference type="EMBL" id="WVN88021.1"/>
    </source>
</evidence>
<feature type="compositionally biased region" description="Polar residues" evidence="1">
    <location>
        <begin position="672"/>
        <end position="691"/>
    </location>
</feature>
<reference evidence="3" key="3">
    <citation type="submission" date="2024-01" db="EMBL/GenBank/DDBJ databases">
        <authorList>
            <person name="Coelho M.A."/>
            <person name="David-Palma M."/>
            <person name="Shea T."/>
            <person name="Sun S."/>
            <person name="Cuomo C.A."/>
            <person name="Heitman J."/>
        </authorList>
    </citation>
    <scope>NUCLEOTIDE SEQUENCE</scope>
    <source>
        <strain evidence="3">CBS 7841</strain>
    </source>
</reference>
<dbReference type="GeneID" id="91087431"/>
<feature type="region of interest" description="Disordered" evidence="1">
    <location>
        <begin position="672"/>
        <end position="781"/>
    </location>
</feature>
<evidence type="ECO:0000256" key="1">
    <source>
        <dbReference type="SAM" id="MobiDB-lite"/>
    </source>
</evidence>
<feature type="transmembrane region" description="Helical" evidence="2">
    <location>
        <begin position="324"/>
        <end position="345"/>
    </location>
</feature>
<feature type="compositionally biased region" description="Polar residues" evidence="1">
    <location>
        <begin position="384"/>
        <end position="396"/>
    </location>
</feature>
<dbReference type="EMBL" id="CP143786">
    <property type="protein sequence ID" value="WVN88021.1"/>
    <property type="molecule type" value="Genomic_DNA"/>
</dbReference>
<protein>
    <submittedName>
        <fullName evidence="3">Uncharacterized protein</fullName>
    </submittedName>
</protein>
<feature type="region of interest" description="Disordered" evidence="1">
    <location>
        <begin position="354"/>
        <end position="398"/>
    </location>
</feature>
<feature type="compositionally biased region" description="Low complexity" evidence="1">
    <location>
        <begin position="522"/>
        <end position="535"/>
    </location>
</feature>
<evidence type="ECO:0000256" key="2">
    <source>
        <dbReference type="SAM" id="Phobius"/>
    </source>
</evidence>
<reference evidence="3" key="1">
    <citation type="submission" date="2016-06" db="EMBL/GenBank/DDBJ databases">
        <authorList>
            <person name="Cuomo C."/>
            <person name="Litvintseva A."/>
            <person name="Heitman J."/>
            <person name="Chen Y."/>
            <person name="Sun S."/>
            <person name="Springer D."/>
            <person name="Dromer F."/>
            <person name="Young S."/>
            <person name="Zeng Q."/>
            <person name="Chapman S."/>
            <person name="Gujja S."/>
            <person name="Saif S."/>
            <person name="Birren B."/>
        </authorList>
    </citation>
    <scope>NUCLEOTIDE SEQUENCE</scope>
    <source>
        <strain evidence="3">CBS 7841</strain>
    </source>
</reference>
<dbReference type="Proteomes" id="UP000094043">
    <property type="component" value="Chromosome 3"/>
</dbReference>
<feature type="compositionally biased region" description="Polar residues" evidence="1">
    <location>
        <begin position="502"/>
        <end position="521"/>
    </location>
</feature>
<organism evidence="3 4">
    <name type="scientific">Cryptococcus depauperatus CBS 7841</name>
    <dbReference type="NCBI Taxonomy" id="1295531"/>
    <lineage>
        <taxon>Eukaryota</taxon>
        <taxon>Fungi</taxon>
        <taxon>Dikarya</taxon>
        <taxon>Basidiomycota</taxon>
        <taxon>Agaricomycotina</taxon>
        <taxon>Tremellomycetes</taxon>
        <taxon>Tremellales</taxon>
        <taxon>Cryptococcaceae</taxon>
        <taxon>Cryptococcus</taxon>
    </lineage>
</organism>
<name>A0AAJ8M1T7_9TREE</name>
<evidence type="ECO:0000313" key="4">
    <source>
        <dbReference type="Proteomes" id="UP000094043"/>
    </source>
</evidence>